<evidence type="ECO:0000256" key="8">
    <source>
        <dbReference type="ARBA" id="ARBA00023136"/>
    </source>
</evidence>
<evidence type="ECO:0000256" key="6">
    <source>
        <dbReference type="ARBA" id="ARBA00022692"/>
    </source>
</evidence>
<feature type="transmembrane region" description="Helical" evidence="9">
    <location>
        <begin position="405"/>
        <end position="430"/>
    </location>
</feature>
<feature type="domain" description="ABC transmembrane type-1" evidence="10">
    <location>
        <begin position="572"/>
        <end position="794"/>
    </location>
</feature>
<evidence type="ECO:0000256" key="9">
    <source>
        <dbReference type="RuleBase" id="RU363032"/>
    </source>
</evidence>
<dbReference type="InterPro" id="IPR000515">
    <property type="entry name" value="MetI-like"/>
</dbReference>
<feature type="transmembrane region" description="Helical" evidence="9">
    <location>
        <begin position="568"/>
        <end position="598"/>
    </location>
</feature>
<dbReference type="EMBL" id="LAUU01000010">
    <property type="protein sequence ID" value="PTD31118.1"/>
    <property type="molecule type" value="Genomic_DNA"/>
</dbReference>
<keyword evidence="7 9" id="KW-1133">Transmembrane helix</keyword>
<evidence type="ECO:0000256" key="5">
    <source>
        <dbReference type="ARBA" id="ARBA00022597"/>
    </source>
</evidence>
<dbReference type="PANTHER" id="PTHR47314:SF1">
    <property type="entry name" value="MALTOSE_MALTODEXTRIN TRANSPORT SYSTEM PERMEASE PROTEIN MALF"/>
    <property type="match status" value="1"/>
</dbReference>
<dbReference type="Gene3D" id="1.10.3720.10">
    <property type="entry name" value="MetI-like"/>
    <property type="match status" value="1"/>
</dbReference>
<dbReference type="Proteomes" id="UP000241093">
    <property type="component" value="Unassembled WGS sequence"/>
</dbReference>
<keyword evidence="5" id="KW-0762">Sugar transport</keyword>
<keyword evidence="8 9" id="KW-0472">Membrane</keyword>
<evidence type="ECO:0000313" key="11">
    <source>
        <dbReference type="EMBL" id="PTD31118.1"/>
    </source>
</evidence>
<reference evidence="11 12" key="1">
    <citation type="submission" date="2015-04" db="EMBL/GenBank/DDBJ databases">
        <title>Genome sequence of Mycoplasma leachii strain 06049.</title>
        <authorList>
            <person name="Sirand-Pugnet P."/>
            <person name="Breton M."/>
            <person name="Dordet-Frisoni E."/>
            <person name="Baranowski E."/>
            <person name="Barre A."/>
            <person name="Couture C."/>
            <person name="Dupuy V."/>
            <person name="Gaurivaud P."/>
            <person name="Jacob D."/>
            <person name="Lemaitre C."/>
            <person name="Manso-Silvan L."/>
            <person name="Nikolski M."/>
            <person name="Nouvel L.-X."/>
            <person name="Poumarat F."/>
            <person name="Tardy F."/>
            <person name="Thebault P."/>
            <person name="Theil S."/>
            <person name="Citti C."/>
            <person name="Thiaucourt F."/>
            <person name="Blanchard A."/>
        </authorList>
    </citation>
    <scope>NUCLEOTIDE SEQUENCE [LARGE SCALE GENOMIC DNA]</scope>
    <source>
        <strain evidence="11 12">06049</strain>
    </source>
</reference>
<evidence type="ECO:0000313" key="12">
    <source>
        <dbReference type="Proteomes" id="UP000241093"/>
    </source>
</evidence>
<feature type="transmembrane region" description="Helical" evidence="9">
    <location>
        <begin position="506"/>
        <end position="532"/>
    </location>
</feature>
<comment type="similarity">
    <text evidence="2">Belongs to the binding-protein-dependent transport system permease family. MalFG subfamily.</text>
</comment>
<sequence length="805" mass="92623">MNHIEFYKSLKTKEEVFNELKKVKYSDFEKEFEELDQTQKNIANSSYTFSNKELAKIFLEFAKNNIHNNMYAKLKENFAMYLNKTADSKFVFDIKAIEQSFVNKDEDYIQDMFKIKARLQLSQIIYDARNQEIKNLKTKANSYYVAYLKFLNDFTYKYKKKFISTTYKIAKRKVQELRLLFSTNDYTFHIKSHNKNATTFIEEKNAVSQKIKKELNEIKNLDPITKAKRTSEIYQQGIEYNYDWEVASLNAKAKEKFLIKKQQIDYDFIDKINKAKQDYVEILKNKKQHDELTKKVIIQANEDFKTQLEFATTKSEKKNLKLEHKQNIKEIKSDNAVKKAKDNWKNLKHNYKVEKNKNRLEYTSEIENIKNNLPIEYPVWKQVLSIIFGWIPGVGPLINGQYKKAIVMFLTLPLFAIFGAYAFGIGNVGGNGLLGLIDFGADNPDGDGRFYLIEGIISLIIAFWICISIFSTWMDSKNNAKKMRIGSRASTFSQTRKFLKSHGIPYILSIPAIIGIMFIVLVPIISTILIAFTNYGKGNDPGRPGQIIKWVGFDNFKSIFGGEYFPSFLYVIGWTFTWVIATTISVIVVGSLFALLVNNERLKGKRIFRLIYILPWAVPAFIMIMVFAILLSSIEFNNFTYKWIGVSGWTSQQTQARIVLILLQTWLGHSYMFLLITGVLQGISKDLYDSSTIDGASKWKQLTRITLPLILTQVAPLLVGQFVFNFGNFGIIYLFGANPQALNAKGEPYPGQPGITDILISFVFKLSTHPDRYTYGIAASFIIVSSFIVVGTSANGFRKMKAFKN</sequence>
<comment type="caution">
    <text evidence="11">The sequence shown here is derived from an EMBL/GenBank/DDBJ whole genome shotgun (WGS) entry which is preliminary data.</text>
</comment>
<dbReference type="GO" id="GO:0015423">
    <property type="term" value="F:ABC-type maltose transporter activity"/>
    <property type="evidence" value="ECO:0007669"/>
    <property type="project" value="TreeGrafter"/>
</dbReference>
<dbReference type="AlphaFoldDB" id="A0A2T4I9B9"/>
<keyword evidence="4" id="KW-1003">Cell membrane</keyword>
<dbReference type="GO" id="GO:1990060">
    <property type="term" value="C:maltose transport complex"/>
    <property type="evidence" value="ECO:0007669"/>
    <property type="project" value="TreeGrafter"/>
</dbReference>
<comment type="subcellular location">
    <subcellularLocation>
        <location evidence="1 9">Cell membrane</location>
        <topology evidence="1 9">Multi-pass membrane protein</topology>
    </subcellularLocation>
</comment>
<gene>
    <name evidence="11" type="primary">malC</name>
    <name evidence="11" type="ORF">MLEAa_7310</name>
</gene>
<feature type="transmembrane region" description="Helical" evidence="9">
    <location>
        <begin position="654"/>
        <end position="680"/>
    </location>
</feature>
<feature type="transmembrane region" description="Helical" evidence="9">
    <location>
        <begin position="450"/>
        <end position="474"/>
    </location>
</feature>
<protein>
    <submittedName>
        <fullName evidence="11">Maltodextrin ABC transporter permease</fullName>
    </submittedName>
</protein>
<keyword evidence="6 9" id="KW-0812">Transmembrane</keyword>
<keyword evidence="3 9" id="KW-0813">Transport</keyword>
<dbReference type="PROSITE" id="PS50928">
    <property type="entry name" value="ABC_TM1"/>
    <property type="match status" value="1"/>
</dbReference>
<evidence type="ECO:0000256" key="4">
    <source>
        <dbReference type="ARBA" id="ARBA00022475"/>
    </source>
</evidence>
<evidence type="ECO:0000256" key="1">
    <source>
        <dbReference type="ARBA" id="ARBA00004651"/>
    </source>
</evidence>
<dbReference type="RefSeq" id="WP_107670128.1">
    <property type="nucleotide sequence ID" value="NZ_LAUU01000010.1"/>
</dbReference>
<dbReference type="CDD" id="cd06261">
    <property type="entry name" value="TM_PBP2"/>
    <property type="match status" value="1"/>
</dbReference>
<dbReference type="SUPFAM" id="SSF161098">
    <property type="entry name" value="MetI-like"/>
    <property type="match status" value="1"/>
</dbReference>
<dbReference type="Pfam" id="PF00528">
    <property type="entry name" value="BPD_transp_1"/>
    <property type="match status" value="1"/>
</dbReference>
<dbReference type="InterPro" id="IPR035277">
    <property type="entry name" value="MalF_N"/>
</dbReference>
<proteinExistence type="inferred from homology"/>
<evidence type="ECO:0000256" key="2">
    <source>
        <dbReference type="ARBA" id="ARBA00009047"/>
    </source>
</evidence>
<evidence type="ECO:0000256" key="3">
    <source>
        <dbReference type="ARBA" id="ARBA00022448"/>
    </source>
</evidence>
<organism evidence="11 12">
    <name type="scientific">Mycoplasma leachii 06049</name>
    <dbReference type="NCBI Taxonomy" id="1188244"/>
    <lineage>
        <taxon>Bacteria</taxon>
        <taxon>Bacillati</taxon>
        <taxon>Mycoplasmatota</taxon>
        <taxon>Mollicutes</taxon>
        <taxon>Mycoplasmataceae</taxon>
        <taxon>Mycoplasma</taxon>
    </lineage>
</organism>
<dbReference type="InterPro" id="IPR035906">
    <property type="entry name" value="MetI-like_sf"/>
</dbReference>
<dbReference type="Gene3D" id="1.20.58.370">
    <property type="entry name" value="MalF N-terminal region-like"/>
    <property type="match status" value="1"/>
</dbReference>
<feature type="transmembrane region" description="Helical" evidence="9">
    <location>
        <begin position="610"/>
        <end position="634"/>
    </location>
</feature>
<accession>A0A2T4I9B9</accession>
<name>A0A2T4I9B9_9MOLU</name>
<evidence type="ECO:0000256" key="7">
    <source>
        <dbReference type="ARBA" id="ARBA00022989"/>
    </source>
</evidence>
<feature type="transmembrane region" description="Helical" evidence="9">
    <location>
        <begin position="707"/>
        <end position="735"/>
    </location>
</feature>
<evidence type="ECO:0000259" key="10">
    <source>
        <dbReference type="PROSITE" id="PS50928"/>
    </source>
</evidence>
<feature type="transmembrane region" description="Helical" evidence="9">
    <location>
        <begin position="379"/>
        <end position="398"/>
    </location>
</feature>
<feature type="transmembrane region" description="Helical" evidence="9">
    <location>
        <begin position="773"/>
        <end position="797"/>
    </location>
</feature>
<dbReference type="GO" id="GO:0042956">
    <property type="term" value="P:maltodextrin transmembrane transport"/>
    <property type="evidence" value="ECO:0007669"/>
    <property type="project" value="TreeGrafter"/>
</dbReference>
<dbReference type="PANTHER" id="PTHR47314">
    <property type="entry name" value="MALTOSE/MALTODEXTRIN TRANSPORT SYSTEM PERMEASE PROTEIN MALF"/>
    <property type="match status" value="1"/>
</dbReference>